<evidence type="ECO:0000256" key="1">
    <source>
        <dbReference type="ARBA" id="ARBA00010020"/>
    </source>
</evidence>
<protein>
    <submittedName>
        <fullName evidence="4">Uncharacterized protein</fullName>
    </submittedName>
</protein>
<feature type="compositionally biased region" description="Basic and acidic residues" evidence="3">
    <location>
        <begin position="280"/>
        <end position="291"/>
    </location>
</feature>
<comment type="similarity">
    <text evidence="1">Belongs to the ABI family.</text>
</comment>
<dbReference type="EMBL" id="CAMAPE010000005">
    <property type="protein sequence ID" value="CAH9069979.1"/>
    <property type="molecule type" value="Genomic_DNA"/>
</dbReference>
<dbReference type="Proteomes" id="UP001152484">
    <property type="component" value="Unassembled WGS sequence"/>
</dbReference>
<gene>
    <name evidence="4" type="ORF">CEURO_LOCUS3481</name>
</gene>
<keyword evidence="5" id="KW-1185">Reference proteome</keyword>
<comment type="function">
    <text evidence="2">Involved in regulation of actin and microtubule organization. Part of a WAVE complex that activates the Arp2/3 complex.</text>
</comment>
<dbReference type="InterPro" id="IPR028457">
    <property type="entry name" value="ABI"/>
</dbReference>
<dbReference type="Gene3D" id="6.10.140.1620">
    <property type="match status" value="1"/>
</dbReference>
<feature type="compositionally biased region" description="Low complexity" evidence="3">
    <location>
        <begin position="249"/>
        <end position="264"/>
    </location>
</feature>
<dbReference type="PANTHER" id="PTHR10460">
    <property type="entry name" value="ABL INTERACTOR FAMILY MEMBER"/>
    <property type="match status" value="1"/>
</dbReference>
<evidence type="ECO:0000256" key="3">
    <source>
        <dbReference type="SAM" id="MobiDB-lite"/>
    </source>
</evidence>
<dbReference type="PANTHER" id="PTHR10460:SF10">
    <property type="entry name" value="PROTEIN ABIL3"/>
    <property type="match status" value="1"/>
</dbReference>
<name>A0A9P0YN72_CUSEU</name>
<evidence type="ECO:0000256" key="2">
    <source>
        <dbReference type="ARBA" id="ARBA00025223"/>
    </source>
</evidence>
<evidence type="ECO:0000313" key="5">
    <source>
        <dbReference type="Proteomes" id="UP001152484"/>
    </source>
</evidence>
<organism evidence="4 5">
    <name type="scientific">Cuscuta europaea</name>
    <name type="common">European dodder</name>
    <dbReference type="NCBI Taxonomy" id="41803"/>
    <lineage>
        <taxon>Eukaryota</taxon>
        <taxon>Viridiplantae</taxon>
        <taxon>Streptophyta</taxon>
        <taxon>Embryophyta</taxon>
        <taxon>Tracheophyta</taxon>
        <taxon>Spermatophyta</taxon>
        <taxon>Magnoliopsida</taxon>
        <taxon>eudicotyledons</taxon>
        <taxon>Gunneridae</taxon>
        <taxon>Pentapetalae</taxon>
        <taxon>asterids</taxon>
        <taxon>lamiids</taxon>
        <taxon>Solanales</taxon>
        <taxon>Convolvulaceae</taxon>
        <taxon>Cuscuteae</taxon>
        <taxon>Cuscuta</taxon>
        <taxon>Cuscuta subgen. Cuscuta</taxon>
    </lineage>
</organism>
<feature type="compositionally biased region" description="Polar residues" evidence="3">
    <location>
        <begin position="174"/>
        <end position="194"/>
    </location>
</feature>
<reference evidence="4" key="1">
    <citation type="submission" date="2022-07" db="EMBL/GenBank/DDBJ databases">
        <authorList>
            <person name="Macas J."/>
            <person name="Novak P."/>
            <person name="Neumann P."/>
        </authorList>
    </citation>
    <scope>NUCLEOTIDE SEQUENCE</scope>
</reference>
<dbReference type="AlphaFoldDB" id="A0A9P0YN72"/>
<feature type="compositionally biased region" description="Polar residues" evidence="3">
    <location>
        <begin position="238"/>
        <end position="248"/>
    </location>
</feature>
<comment type="caution">
    <text evidence="4">The sequence shown here is derived from an EMBL/GenBank/DDBJ whole genome shotgun (WGS) entry which is preliminary data.</text>
</comment>
<evidence type="ECO:0000313" key="4">
    <source>
        <dbReference type="EMBL" id="CAH9069979.1"/>
    </source>
</evidence>
<feature type="region of interest" description="Disordered" evidence="3">
    <location>
        <begin position="174"/>
        <end position="300"/>
    </location>
</feature>
<sequence>METLTATAMPFPREPANYEEVSMQQSVLFADSLKFLFQDLKDLRKQLYSAAEYFELTYFNDNEKETVVNTLKDYAIKALLNTVDHLGSMTNKVNDLLVEKVDKVSETELRMSCIEQRLRSCQEHIDHEGLSQQQLQINTPKHHRRYIFPVGEALRGLDAEDDWSHFRNAVRATISENPPSVGNGSSSTPTPRLTQDSRDLSLSKTESKRDLGSEKRTVSPHRFPLLRTASLARRSITPKRSQSTTPKGSQPTTPNSSQPTTPNPRRLYPSEPLKSASMRLHTDRETHRDPQDQQPTGKSKRLLKALLSRRKSKKDETLYTYIDEY</sequence>
<accession>A0A9P0YN72</accession>
<dbReference type="OrthoDB" id="1927036at2759"/>
<proteinExistence type="inferred from homology"/>
<feature type="compositionally biased region" description="Basic and acidic residues" evidence="3">
    <location>
        <begin position="195"/>
        <end position="217"/>
    </location>
</feature>